<dbReference type="PANTHER" id="PTHR47254:SF1">
    <property type="entry name" value="CELL WALL MANNOPROTEIN CIS3-RELATED"/>
    <property type="match status" value="1"/>
</dbReference>
<evidence type="ECO:0000256" key="1">
    <source>
        <dbReference type="ARBA" id="ARBA00004191"/>
    </source>
</evidence>
<dbReference type="PANTHER" id="PTHR47254">
    <property type="entry name" value="CELL WALL MANNOPROTEIN CIS3-RELATED"/>
    <property type="match status" value="1"/>
</dbReference>
<dbReference type="GO" id="GO:0031505">
    <property type="term" value="P:fungal-type cell wall organization"/>
    <property type="evidence" value="ECO:0007669"/>
    <property type="project" value="TreeGrafter"/>
</dbReference>
<comment type="similarity">
    <text evidence="5">Belongs to the PIR protein family.</text>
</comment>
<dbReference type="AlphaFoldDB" id="A0A6A5WU48"/>
<dbReference type="EMBL" id="ML977564">
    <property type="protein sequence ID" value="KAF2005222.1"/>
    <property type="molecule type" value="Genomic_DNA"/>
</dbReference>
<comment type="subcellular location">
    <subcellularLocation>
        <location evidence="1">Secreted</location>
        <location evidence="1">Cell wall</location>
    </subcellularLocation>
</comment>
<dbReference type="OrthoDB" id="5415592at2759"/>
<evidence type="ECO:0000256" key="2">
    <source>
        <dbReference type="ARBA" id="ARBA00022512"/>
    </source>
</evidence>
<keyword evidence="2" id="KW-0134">Cell wall</keyword>
<dbReference type="GO" id="GO:0009277">
    <property type="term" value="C:fungal-type cell wall"/>
    <property type="evidence" value="ECO:0007669"/>
    <property type="project" value="TreeGrafter"/>
</dbReference>
<evidence type="ECO:0000313" key="7">
    <source>
        <dbReference type="EMBL" id="KAF2005222.1"/>
    </source>
</evidence>
<feature type="domain" description="Cell wall mannoprotein PIR1-like C-terminal" evidence="6">
    <location>
        <begin position="60"/>
        <end position="133"/>
    </location>
</feature>
<accession>A0A6A5WU48</accession>
<dbReference type="Pfam" id="PF22799">
    <property type="entry name" value="PIR1-like_C"/>
    <property type="match status" value="1"/>
</dbReference>
<evidence type="ECO:0000313" key="8">
    <source>
        <dbReference type="Proteomes" id="UP000799779"/>
    </source>
</evidence>
<name>A0A6A5WU48_9PLEO</name>
<gene>
    <name evidence="7" type="ORF">P154DRAFT_405328</name>
</gene>
<sequence>ATPTPQGVYSVVTLESAAPSGCSTSYQGAFQITVKDVDSTGYKRDVQKRAEGLTLTLADGVLLDSSKRTGYIASNYQFQFDGPPQVGAIYTAGFSICSNNSLALGGSAIFYQCLSGSFYNLYDRDWAEQCSPIYIYAM</sequence>
<keyword evidence="4" id="KW-0732">Signal</keyword>
<feature type="non-terminal residue" evidence="7">
    <location>
        <position position="138"/>
    </location>
</feature>
<keyword evidence="3" id="KW-0964">Secreted</keyword>
<evidence type="ECO:0000256" key="3">
    <source>
        <dbReference type="ARBA" id="ARBA00022525"/>
    </source>
</evidence>
<evidence type="ECO:0000256" key="5">
    <source>
        <dbReference type="ARBA" id="ARBA00038219"/>
    </source>
</evidence>
<keyword evidence="8" id="KW-1185">Reference proteome</keyword>
<organism evidence="7 8">
    <name type="scientific">Amniculicola lignicola CBS 123094</name>
    <dbReference type="NCBI Taxonomy" id="1392246"/>
    <lineage>
        <taxon>Eukaryota</taxon>
        <taxon>Fungi</taxon>
        <taxon>Dikarya</taxon>
        <taxon>Ascomycota</taxon>
        <taxon>Pezizomycotina</taxon>
        <taxon>Dothideomycetes</taxon>
        <taxon>Pleosporomycetidae</taxon>
        <taxon>Pleosporales</taxon>
        <taxon>Amniculicolaceae</taxon>
        <taxon>Amniculicola</taxon>
    </lineage>
</organism>
<dbReference type="InterPro" id="IPR051153">
    <property type="entry name" value="Yeast_CWMannoprotein_PIR"/>
</dbReference>
<dbReference type="InterPro" id="IPR054508">
    <property type="entry name" value="PIR1-like_C"/>
</dbReference>
<dbReference type="GO" id="GO:0005199">
    <property type="term" value="F:structural constituent of cell wall"/>
    <property type="evidence" value="ECO:0007669"/>
    <property type="project" value="TreeGrafter"/>
</dbReference>
<protein>
    <recommendedName>
        <fullName evidence="6">Cell wall mannoprotein PIR1-like C-terminal domain-containing protein</fullName>
    </recommendedName>
</protein>
<feature type="non-terminal residue" evidence="7">
    <location>
        <position position="1"/>
    </location>
</feature>
<evidence type="ECO:0000256" key="4">
    <source>
        <dbReference type="ARBA" id="ARBA00022729"/>
    </source>
</evidence>
<dbReference type="Proteomes" id="UP000799779">
    <property type="component" value="Unassembled WGS sequence"/>
</dbReference>
<proteinExistence type="inferred from homology"/>
<reference evidence="7" key="1">
    <citation type="journal article" date="2020" name="Stud. Mycol.">
        <title>101 Dothideomycetes genomes: a test case for predicting lifestyles and emergence of pathogens.</title>
        <authorList>
            <person name="Haridas S."/>
            <person name="Albert R."/>
            <person name="Binder M."/>
            <person name="Bloem J."/>
            <person name="Labutti K."/>
            <person name="Salamov A."/>
            <person name="Andreopoulos B."/>
            <person name="Baker S."/>
            <person name="Barry K."/>
            <person name="Bills G."/>
            <person name="Bluhm B."/>
            <person name="Cannon C."/>
            <person name="Castanera R."/>
            <person name="Culley D."/>
            <person name="Daum C."/>
            <person name="Ezra D."/>
            <person name="Gonzalez J."/>
            <person name="Henrissat B."/>
            <person name="Kuo A."/>
            <person name="Liang C."/>
            <person name="Lipzen A."/>
            <person name="Lutzoni F."/>
            <person name="Magnuson J."/>
            <person name="Mondo S."/>
            <person name="Nolan M."/>
            <person name="Ohm R."/>
            <person name="Pangilinan J."/>
            <person name="Park H.-J."/>
            <person name="Ramirez L."/>
            <person name="Alfaro M."/>
            <person name="Sun H."/>
            <person name="Tritt A."/>
            <person name="Yoshinaga Y."/>
            <person name="Zwiers L.-H."/>
            <person name="Turgeon B."/>
            <person name="Goodwin S."/>
            <person name="Spatafora J."/>
            <person name="Crous P."/>
            <person name="Grigoriev I."/>
        </authorList>
    </citation>
    <scope>NUCLEOTIDE SEQUENCE</scope>
    <source>
        <strain evidence="7">CBS 123094</strain>
    </source>
</reference>
<evidence type="ECO:0000259" key="6">
    <source>
        <dbReference type="Pfam" id="PF22799"/>
    </source>
</evidence>